<keyword evidence="1" id="KW-0479">Metal-binding</keyword>
<dbReference type="EMBL" id="JAEHOI010000005">
    <property type="protein sequence ID" value="MBK0421586.1"/>
    <property type="molecule type" value="Genomic_DNA"/>
</dbReference>
<dbReference type="PROSITE" id="PS51128">
    <property type="entry name" value="ZF_DKSA_2"/>
    <property type="match status" value="1"/>
</dbReference>
<comment type="caution">
    <text evidence="7">The sequence shown here is derived from an EMBL/GenBank/DDBJ whole genome shotgun (WGS) entry which is preliminary data.</text>
</comment>
<keyword evidence="2" id="KW-0863">Zinc-finger</keyword>
<evidence type="ECO:0000256" key="5">
    <source>
        <dbReference type="SAM" id="MobiDB-lite"/>
    </source>
</evidence>
<dbReference type="Proteomes" id="UP000618733">
    <property type="component" value="Unassembled WGS sequence"/>
</dbReference>
<evidence type="ECO:0000256" key="3">
    <source>
        <dbReference type="ARBA" id="ARBA00022833"/>
    </source>
</evidence>
<dbReference type="GO" id="GO:0008270">
    <property type="term" value="F:zinc ion binding"/>
    <property type="evidence" value="ECO:0007669"/>
    <property type="project" value="UniProtKB-KW"/>
</dbReference>
<reference evidence="7" key="1">
    <citation type="submission" date="2020-12" db="EMBL/GenBank/DDBJ databases">
        <title>Leucobacter sp. CAS2, isolated from Chromium sludge.</title>
        <authorList>
            <person name="Xu Z."/>
        </authorList>
    </citation>
    <scope>NUCLEOTIDE SEQUENCE</scope>
    <source>
        <strain evidence="7">CSA2</strain>
    </source>
</reference>
<proteinExistence type="predicted"/>
<evidence type="ECO:0000313" key="7">
    <source>
        <dbReference type="EMBL" id="MBK0421586.1"/>
    </source>
</evidence>
<dbReference type="AlphaFoldDB" id="A0A934QBJ3"/>
<dbReference type="InterPro" id="IPR000962">
    <property type="entry name" value="Znf_DskA_TraR"/>
</dbReference>
<keyword evidence="3" id="KW-0862">Zinc</keyword>
<evidence type="ECO:0000259" key="6">
    <source>
        <dbReference type="Pfam" id="PF01258"/>
    </source>
</evidence>
<dbReference type="Gene3D" id="1.20.120.910">
    <property type="entry name" value="DksA, coiled-coil domain"/>
    <property type="match status" value="1"/>
</dbReference>
<dbReference type="RefSeq" id="WP_200131800.1">
    <property type="nucleotide sequence ID" value="NZ_JAEHOI010000005.1"/>
</dbReference>
<organism evidence="7 8">
    <name type="scientific">Leucobacter edaphi</name>
    <dbReference type="NCBI Taxonomy" id="2796472"/>
    <lineage>
        <taxon>Bacteria</taxon>
        <taxon>Bacillati</taxon>
        <taxon>Actinomycetota</taxon>
        <taxon>Actinomycetes</taxon>
        <taxon>Micrococcales</taxon>
        <taxon>Microbacteriaceae</taxon>
        <taxon>Leucobacter</taxon>
    </lineage>
</organism>
<name>A0A934QBJ3_9MICO</name>
<accession>A0A934QBJ3</accession>
<sequence length="114" mass="12457">MTRDQEIRAALSEWRAQADERVARLERSLAALQEARRGSSDDDEHDPEGVTLSGEWSMLSGLLGSAREDAALAEDAFRRLEQGEYGICAACGEPIPAGQLEVRPARERCVACTP</sequence>
<dbReference type="PANTHER" id="PTHR33823">
    <property type="entry name" value="RNA POLYMERASE-BINDING TRANSCRIPTION FACTOR DKSA-RELATED"/>
    <property type="match status" value="1"/>
</dbReference>
<evidence type="ECO:0000313" key="8">
    <source>
        <dbReference type="Proteomes" id="UP000618733"/>
    </source>
</evidence>
<feature type="zinc finger region" description="dksA C4-type" evidence="4">
    <location>
        <begin position="88"/>
        <end position="112"/>
    </location>
</feature>
<keyword evidence="8" id="KW-1185">Reference proteome</keyword>
<feature type="region of interest" description="Disordered" evidence="5">
    <location>
        <begin position="33"/>
        <end position="52"/>
    </location>
</feature>
<feature type="domain" description="Zinc finger DksA/TraR C4-type" evidence="6">
    <location>
        <begin position="83"/>
        <end position="112"/>
    </location>
</feature>
<gene>
    <name evidence="7" type="ORF">JD292_05820</name>
</gene>
<dbReference type="Pfam" id="PF01258">
    <property type="entry name" value="zf-dskA_traR"/>
    <property type="match status" value="1"/>
</dbReference>
<evidence type="ECO:0000256" key="1">
    <source>
        <dbReference type="ARBA" id="ARBA00022723"/>
    </source>
</evidence>
<evidence type="ECO:0000256" key="4">
    <source>
        <dbReference type="PROSITE-ProRule" id="PRU00510"/>
    </source>
</evidence>
<protein>
    <submittedName>
        <fullName evidence="7">TraR/DksA C4-type zinc finger protein</fullName>
    </submittedName>
</protein>
<evidence type="ECO:0000256" key="2">
    <source>
        <dbReference type="ARBA" id="ARBA00022771"/>
    </source>
</evidence>